<feature type="domain" description="DUF4168" evidence="3">
    <location>
        <begin position="56"/>
        <end position="133"/>
    </location>
</feature>
<dbReference type="EMBL" id="AATQ01000007">
    <property type="protein sequence ID" value="EAU47382.1"/>
    <property type="molecule type" value="Genomic_DNA"/>
</dbReference>
<keyword evidence="5" id="KW-1185">Reference proteome</keyword>
<name>Q0FSY7_SALBH</name>
<evidence type="ECO:0000313" key="4">
    <source>
        <dbReference type="EMBL" id="EAU47382.1"/>
    </source>
</evidence>
<dbReference type="Proteomes" id="UP000006230">
    <property type="component" value="Unassembled WGS sequence"/>
</dbReference>
<dbReference type="AlphaFoldDB" id="Q0FSY7"/>
<sequence>MKLNGMLLKSTVIAALVAAPVAPVMAQTMQDDPAATEAPAQAAPETMPETPSTGFSEYELTSFVDAAMEVQAVQQDYMAQIEAAPEDAERQALVQEAQQEMANAVEETEGMDVQTYNEIGQAAQTNPELNERILAMLQTRQQGGAETMTE</sequence>
<comment type="caution">
    <text evidence="4">The sequence shown here is derived from an EMBL/GenBank/DDBJ whole genome shotgun (WGS) entry which is preliminary data.</text>
</comment>
<accession>Q0FSY7</accession>
<organism evidence="4 5">
    <name type="scientific">Salipiger bermudensis (strain DSM 26914 / JCM 13377 / KCTC 12554 / HTCC2601)</name>
    <name type="common">Pelagibaca bermudensis</name>
    <dbReference type="NCBI Taxonomy" id="314265"/>
    <lineage>
        <taxon>Bacteria</taxon>
        <taxon>Pseudomonadati</taxon>
        <taxon>Pseudomonadota</taxon>
        <taxon>Alphaproteobacteria</taxon>
        <taxon>Rhodobacterales</taxon>
        <taxon>Roseobacteraceae</taxon>
        <taxon>Salipiger</taxon>
    </lineage>
</organism>
<gene>
    <name evidence="4" type="ORF">R2601_21261</name>
</gene>
<evidence type="ECO:0000259" key="3">
    <source>
        <dbReference type="Pfam" id="PF13767"/>
    </source>
</evidence>
<evidence type="ECO:0000313" key="5">
    <source>
        <dbReference type="Proteomes" id="UP000006230"/>
    </source>
</evidence>
<feature type="compositionally biased region" description="Low complexity" evidence="1">
    <location>
        <begin position="33"/>
        <end position="51"/>
    </location>
</feature>
<protein>
    <recommendedName>
        <fullName evidence="3">DUF4168 domain-containing protein</fullName>
    </recommendedName>
</protein>
<evidence type="ECO:0000256" key="2">
    <source>
        <dbReference type="SAM" id="SignalP"/>
    </source>
</evidence>
<dbReference type="InterPro" id="IPR025433">
    <property type="entry name" value="DUF4168"/>
</dbReference>
<dbReference type="HOGENOM" id="CLU_145906_0_0_5"/>
<keyword evidence="2" id="KW-0732">Signal</keyword>
<feature type="region of interest" description="Disordered" evidence="1">
    <location>
        <begin position="30"/>
        <end position="55"/>
    </location>
</feature>
<proteinExistence type="predicted"/>
<dbReference type="Pfam" id="PF13767">
    <property type="entry name" value="DUF4168"/>
    <property type="match status" value="1"/>
</dbReference>
<dbReference type="OrthoDB" id="7876308at2"/>
<dbReference type="STRING" id="314265.R2601_21261"/>
<reference evidence="4 5" key="1">
    <citation type="journal article" date="2010" name="J. Bacteriol.">
        <title>Genome sequences of Pelagibaca bermudensis HTCC2601T and Maritimibacter alkaliphilus HTCC2654T, the type strains of two marine Roseobacter genera.</title>
        <authorList>
            <person name="Thrash J.C."/>
            <person name="Cho J.C."/>
            <person name="Ferriera S."/>
            <person name="Johnson J."/>
            <person name="Vergin K.L."/>
            <person name="Giovannoni S.J."/>
        </authorList>
    </citation>
    <scope>NUCLEOTIDE SEQUENCE [LARGE SCALE GENOMIC DNA]</scope>
    <source>
        <strain evidence="5">DSM 26914 / JCM 13377 / KCTC 12554 / HTCC2601</strain>
    </source>
</reference>
<evidence type="ECO:0000256" key="1">
    <source>
        <dbReference type="SAM" id="MobiDB-lite"/>
    </source>
</evidence>
<feature type="chain" id="PRO_5004171961" description="DUF4168 domain-containing protein" evidence="2">
    <location>
        <begin position="27"/>
        <end position="150"/>
    </location>
</feature>
<feature type="signal peptide" evidence="2">
    <location>
        <begin position="1"/>
        <end position="26"/>
    </location>
</feature>
<dbReference type="eggNOG" id="ENOG50339XK">
    <property type="taxonomic scope" value="Bacteria"/>
</dbReference>
<dbReference type="RefSeq" id="WP_007799210.1">
    <property type="nucleotide sequence ID" value="NZ_DS022276.1"/>
</dbReference>